<feature type="compositionally biased region" description="Low complexity" evidence="1">
    <location>
        <begin position="61"/>
        <end position="113"/>
    </location>
</feature>
<dbReference type="EMBL" id="JASPKZ010002317">
    <property type="protein sequence ID" value="KAJ9595744.1"/>
    <property type="molecule type" value="Genomic_DNA"/>
</dbReference>
<sequence>DELYCIFCETWMNKSCEDPFNQIKRYSSVCNEEKAGYGIKAYTWSQEDIFSRKNISKQNKTTTLPPITNTTSNYTTSNSTTSNYTTSNYTTSNSTTSNSTTSNSTTSNYTTSNYTTENTTQNETYFNMNDPSNVSAIYSETILTTSEAIKGTRFRRYDYGYGLFNYGTDIEYEEQSVMRDAATLMNTTINITVPPTEITRIQTTTETYDGYAPKETRKYKCFKKILIPTFEGKCN</sequence>
<protein>
    <submittedName>
        <fullName evidence="2">Uncharacterized protein</fullName>
    </submittedName>
</protein>
<evidence type="ECO:0000313" key="3">
    <source>
        <dbReference type="Proteomes" id="UP001233999"/>
    </source>
</evidence>
<evidence type="ECO:0000313" key="2">
    <source>
        <dbReference type="EMBL" id="KAJ9595744.1"/>
    </source>
</evidence>
<feature type="region of interest" description="Disordered" evidence="1">
    <location>
        <begin position="60"/>
        <end position="113"/>
    </location>
</feature>
<gene>
    <name evidence="2" type="ORF">L9F63_013063</name>
</gene>
<accession>A0AAD8AB30</accession>
<feature type="non-terminal residue" evidence="2">
    <location>
        <position position="1"/>
    </location>
</feature>
<reference evidence="2" key="1">
    <citation type="journal article" date="2023" name="IScience">
        <title>Live-bearing cockroach genome reveals convergent evolutionary mechanisms linked to viviparity in insects and beyond.</title>
        <authorList>
            <person name="Fouks B."/>
            <person name="Harrison M.C."/>
            <person name="Mikhailova A.A."/>
            <person name="Marchal E."/>
            <person name="English S."/>
            <person name="Carruthers M."/>
            <person name="Jennings E.C."/>
            <person name="Chiamaka E.L."/>
            <person name="Frigard R.A."/>
            <person name="Pippel M."/>
            <person name="Attardo G.M."/>
            <person name="Benoit J.B."/>
            <person name="Bornberg-Bauer E."/>
            <person name="Tobe S.S."/>
        </authorList>
    </citation>
    <scope>NUCLEOTIDE SEQUENCE</scope>
    <source>
        <strain evidence="2">Stay&amp;Tobe</strain>
    </source>
</reference>
<reference evidence="2" key="2">
    <citation type="submission" date="2023-05" db="EMBL/GenBank/DDBJ databases">
        <authorList>
            <person name="Fouks B."/>
        </authorList>
    </citation>
    <scope>NUCLEOTIDE SEQUENCE</scope>
    <source>
        <strain evidence="2">Stay&amp;Tobe</strain>
        <tissue evidence="2">Testes</tissue>
    </source>
</reference>
<comment type="caution">
    <text evidence="2">The sequence shown here is derived from an EMBL/GenBank/DDBJ whole genome shotgun (WGS) entry which is preliminary data.</text>
</comment>
<dbReference type="AlphaFoldDB" id="A0AAD8AB30"/>
<proteinExistence type="predicted"/>
<dbReference type="Proteomes" id="UP001233999">
    <property type="component" value="Unassembled WGS sequence"/>
</dbReference>
<keyword evidence="3" id="KW-1185">Reference proteome</keyword>
<organism evidence="2 3">
    <name type="scientific">Diploptera punctata</name>
    <name type="common">Pacific beetle cockroach</name>
    <dbReference type="NCBI Taxonomy" id="6984"/>
    <lineage>
        <taxon>Eukaryota</taxon>
        <taxon>Metazoa</taxon>
        <taxon>Ecdysozoa</taxon>
        <taxon>Arthropoda</taxon>
        <taxon>Hexapoda</taxon>
        <taxon>Insecta</taxon>
        <taxon>Pterygota</taxon>
        <taxon>Neoptera</taxon>
        <taxon>Polyneoptera</taxon>
        <taxon>Dictyoptera</taxon>
        <taxon>Blattodea</taxon>
        <taxon>Blaberoidea</taxon>
        <taxon>Blaberidae</taxon>
        <taxon>Diplopterinae</taxon>
        <taxon>Diploptera</taxon>
    </lineage>
</organism>
<name>A0AAD8AB30_DIPPU</name>
<evidence type="ECO:0000256" key="1">
    <source>
        <dbReference type="SAM" id="MobiDB-lite"/>
    </source>
</evidence>